<gene>
    <name evidence="2" type="ORF">EZS28_010069</name>
</gene>
<keyword evidence="1" id="KW-0812">Transmembrane</keyword>
<name>A0A5J4WHM7_9EUKA</name>
<dbReference type="EMBL" id="SNRW01001950">
    <property type="protein sequence ID" value="KAA6394411.1"/>
    <property type="molecule type" value="Genomic_DNA"/>
</dbReference>
<evidence type="ECO:0000313" key="2">
    <source>
        <dbReference type="EMBL" id="KAA6394411.1"/>
    </source>
</evidence>
<proteinExistence type="predicted"/>
<keyword evidence="1" id="KW-0472">Membrane</keyword>
<evidence type="ECO:0000313" key="3">
    <source>
        <dbReference type="Proteomes" id="UP000324800"/>
    </source>
</evidence>
<protein>
    <submittedName>
        <fullName evidence="2">Uncharacterized protein</fullName>
    </submittedName>
</protein>
<dbReference type="Proteomes" id="UP000324800">
    <property type="component" value="Unassembled WGS sequence"/>
</dbReference>
<keyword evidence="1" id="KW-1133">Transmembrane helix</keyword>
<accession>A0A5J4WHM7</accession>
<comment type="caution">
    <text evidence="2">The sequence shown here is derived from an EMBL/GenBank/DDBJ whole genome shotgun (WGS) entry which is preliminary data.</text>
</comment>
<reference evidence="2 3" key="1">
    <citation type="submission" date="2019-03" db="EMBL/GenBank/DDBJ databases">
        <title>Single cell metagenomics reveals metabolic interactions within the superorganism composed of flagellate Streblomastix strix and complex community of Bacteroidetes bacteria on its surface.</title>
        <authorList>
            <person name="Treitli S.C."/>
            <person name="Kolisko M."/>
            <person name="Husnik F."/>
            <person name="Keeling P."/>
            <person name="Hampl V."/>
        </authorList>
    </citation>
    <scope>NUCLEOTIDE SEQUENCE [LARGE SCALE GENOMIC DNA]</scope>
    <source>
        <strain evidence="2">ST1C</strain>
    </source>
</reference>
<feature type="transmembrane region" description="Helical" evidence="1">
    <location>
        <begin position="158"/>
        <end position="180"/>
    </location>
</feature>
<organism evidence="2 3">
    <name type="scientific">Streblomastix strix</name>
    <dbReference type="NCBI Taxonomy" id="222440"/>
    <lineage>
        <taxon>Eukaryota</taxon>
        <taxon>Metamonada</taxon>
        <taxon>Preaxostyla</taxon>
        <taxon>Oxymonadida</taxon>
        <taxon>Streblomastigidae</taxon>
        <taxon>Streblomastix</taxon>
    </lineage>
</organism>
<sequence>MFNILTQNREDEELDVIYEEASEMIYPLLLSLNQEYHKLYEWAHNKKEWRTAKAICNDVKLQNITIGKIGVGPDMEITNSTTDELRLTRFIQWVEDTVNVMLQLFTYNPEDTTRERGYFYTMKQQLAVIALNVPFAATEEMKIVAQTEHTVVQSNQDICIIVVAVCFVVATLIMIIGSNIPT</sequence>
<evidence type="ECO:0000256" key="1">
    <source>
        <dbReference type="SAM" id="Phobius"/>
    </source>
</evidence>
<dbReference type="AlphaFoldDB" id="A0A5J4WHM7"/>